<evidence type="ECO:0000313" key="1">
    <source>
        <dbReference type="EMBL" id="MFD2142449.1"/>
    </source>
</evidence>
<dbReference type="RefSeq" id="WP_213353930.1">
    <property type="nucleotide sequence ID" value="NZ_JAHBGB010000037.1"/>
</dbReference>
<proteinExistence type="predicted"/>
<dbReference type="InterPro" id="IPR021660">
    <property type="entry name" value="DUF3253"/>
</dbReference>
<reference evidence="2" key="1">
    <citation type="journal article" date="2019" name="Int. J. Syst. Evol. Microbiol.">
        <title>The Global Catalogue of Microorganisms (GCM) 10K type strain sequencing project: providing services to taxonomists for standard genome sequencing and annotation.</title>
        <authorList>
            <consortium name="The Broad Institute Genomics Platform"/>
            <consortium name="The Broad Institute Genome Sequencing Center for Infectious Disease"/>
            <person name="Wu L."/>
            <person name="Ma J."/>
        </authorList>
    </citation>
    <scope>NUCLEOTIDE SEQUENCE [LARGE SCALE GENOMIC DNA]</scope>
    <source>
        <strain evidence="2">CCM 7435</strain>
    </source>
</reference>
<dbReference type="InterPro" id="IPR036388">
    <property type="entry name" value="WH-like_DNA-bd_sf"/>
</dbReference>
<gene>
    <name evidence="1" type="ORF">ACFSNC_18745</name>
</gene>
<organism evidence="1 2">
    <name type="scientific">Ancylobacter oerskovii</name>
    <dbReference type="NCBI Taxonomy" id="459519"/>
    <lineage>
        <taxon>Bacteria</taxon>
        <taxon>Pseudomonadati</taxon>
        <taxon>Pseudomonadota</taxon>
        <taxon>Alphaproteobacteria</taxon>
        <taxon>Hyphomicrobiales</taxon>
        <taxon>Xanthobacteraceae</taxon>
        <taxon>Ancylobacter</taxon>
    </lineage>
</organism>
<dbReference type="Gene3D" id="1.10.10.10">
    <property type="entry name" value="Winged helix-like DNA-binding domain superfamily/Winged helix DNA-binding domain"/>
    <property type="match status" value="1"/>
</dbReference>
<dbReference type="Proteomes" id="UP001597299">
    <property type="component" value="Unassembled WGS sequence"/>
</dbReference>
<dbReference type="Pfam" id="PF11625">
    <property type="entry name" value="DUF3253"/>
    <property type="match status" value="1"/>
</dbReference>
<accession>A0ABW4Z1P7</accession>
<name>A0ABW4Z1P7_9HYPH</name>
<dbReference type="InterPro" id="IPR036390">
    <property type="entry name" value="WH_DNA-bd_sf"/>
</dbReference>
<protein>
    <submittedName>
        <fullName evidence="1">DUF3253 domain-containing protein</fullName>
    </submittedName>
</protein>
<sequence>MTESASHPALPSDSDVEAAIRAALAGASRTIGPETPARALMPEGKWQAVLPLVKRVAVRLALDGTLGIYRKGKLVDPSDFRGVYRLGPPAHAAPAAD</sequence>
<dbReference type="EMBL" id="JBHUHD010000001">
    <property type="protein sequence ID" value="MFD2142449.1"/>
    <property type="molecule type" value="Genomic_DNA"/>
</dbReference>
<comment type="caution">
    <text evidence="1">The sequence shown here is derived from an EMBL/GenBank/DDBJ whole genome shotgun (WGS) entry which is preliminary data.</text>
</comment>
<evidence type="ECO:0000313" key="2">
    <source>
        <dbReference type="Proteomes" id="UP001597299"/>
    </source>
</evidence>
<dbReference type="SUPFAM" id="SSF46785">
    <property type="entry name" value="Winged helix' DNA-binding domain"/>
    <property type="match status" value="1"/>
</dbReference>
<keyword evidence="2" id="KW-1185">Reference proteome</keyword>